<dbReference type="Proteomes" id="UP001066276">
    <property type="component" value="Chromosome 4_2"/>
</dbReference>
<protein>
    <submittedName>
        <fullName evidence="1">Uncharacterized protein</fullName>
    </submittedName>
</protein>
<dbReference type="AlphaFoldDB" id="A0AAV7SI88"/>
<gene>
    <name evidence="1" type="ORF">NDU88_004232</name>
</gene>
<keyword evidence="2" id="KW-1185">Reference proteome</keyword>
<reference evidence="1" key="1">
    <citation type="journal article" date="2022" name="bioRxiv">
        <title>Sequencing and chromosome-scale assembly of the giantPleurodeles waltlgenome.</title>
        <authorList>
            <person name="Brown T."/>
            <person name="Elewa A."/>
            <person name="Iarovenko S."/>
            <person name="Subramanian E."/>
            <person name="Araus A.J."/>
            <person name="Petzold A."/>
            <person name="Susuki M."/>
            <person name="Suzuki K.-i.T."/>
            <person name="Hayashi T."/>
            <person name="Toyoda A."/>
            <person name="Oliveira C."/>
            <person name="Osipova E."/>
            <person name="Leigh N.D."/>
            <person name="Simon A."/>
            <person name="Yun M.H."/>
        </authorList>
    </citation>
    <scope>NUCLEOTIDE SEQUENCE</scope>
    <source>
        <strain evidence="1">20211129_DDA</strain>
        <tissue evidence="1">Liver</tissue>
    </source>
</reference>
<organism evidence="1 2">
    <name type="scientific">Pleurodeles waltl</name>
    <name type="common">Iberian ribbed newt</name>
    <dbReference type="NCBI Taxonomy" id="8319"/>
    <lineage>
        <taxon>Eukaryota</taxon>
        <taxon>Metazoa</taxon>
        <taxon>Chordata</taxon>
        <taxon>Craniata</taxon>
        <taxon>Vertebrata</taxon>
        <taxon>Euteleostomi</taxon>
        <taxon>Amphibia</taxon>
        <taxon>Batrachia</taxon>
        <taxon>Caudata</taxon>
        <taxon>Salamandroidea</taxon>
        <taxon>Salamandridae</taxon>
        <taxon>Pleurodelinae</taxon>
        <taxon>Pleurodeles</taxon>
    </lineage>
</organism>
<proteinExistence type="predicted"/>
<name>A0AAV7SI88_PLEWA</name>
<comment type="caution">
    <text evidence="1">The sequence shown here is derived from an EMBL/GenBank/DDBJ whole genome shotgun (WGS) entry which is preliminary data.</text>
</comment>
<dbReference type="EMBL" id="JANPWB010000008">
    <property type="protein sequence ID" value="KAJ1163779.1"/>
    <property type="molecule type" value="Genomic_DNA"/>
</dbReference>
<evidence type="ECO:0000313" key="2">
    <source>
        <dbReference type="Proteomes" id="UP001066276"/>
    </source>
</evidence>
<sequence length="140" mass="16016">MMRLLQPAQLSPQASVTSASYIVMSELYSLRRQCSAPFLINLTPFATGMGSQTNQLSKCIAKRNSPSLVISRCRDRARVHDNCCHRRAALRSSTTRYRAESRQLESRSSPIFINMLPRRKPSAGLRLKKKLFAKRKYKRI</sequence>
<evidence type="ECO:0000313" key="1">
    <source>
        <dbReference type="EMBL" id="KAJ1163779.1"/>
    </source>
</evidence>
<accession>A0AAV7SI88</accession>